<organism evidence="2 3">
    <name type="scientific">Hepatospora eriocheir</name>
    <dbReference type="NCBI Taxonomy" id="1081669"/>
    <lineage>
        <taxon>Eukaryota</taxon>
        <taxon>Fungi</taxon>
        <taxon>Fungi incertae sedis</taxon>
        <taxon>Microsporidia</taxon>
        <taxon>Hepatosporidae</taxon>
        <taxon>Hepatospora</taxon>
    </lineage>
</organism>
<evidence type="ECO:0000256" key="1">
    <source>
        <dbReference type="SAM" id="MobiDB-lite"/>
    </source>
</evidence>
<evidence type="ECO:0000313" key="2">
    <source>
        <dbReference type="EMBL" id="ORD99785.1"/>
    </source>
</evidence>
<dbReference type="VEuPathDB" id="MicrosporidiaDB:A0H76_181"/>
<sequence length="410" mass="47482">MVEENDNVKKFKTDNKKSPENTETNVPDLPTYDKNIQSKNSKLMSLDKSNNSSINESECSSELNDSCEYVSEECSSDNLLGYNDIIESDDESYIWSDSMDVEQFTHEYKKASWLDNNNVKPEVKRKEEVLVVNSTEKVFDTTFKIRFINNFNNFIVIIDSFNILYVTDYTFNEILKKKITNSKISGLVYFRGKLLIYTETGQCVYELDSDLNLREIKNKCRGCKKAIVFKNRLYMLGDQLVILDEDLTPVGNVKYKLKDFIIFNDTLIGLDYNGKMIIFTEDSTVIKNIDFDDRFSFIRLYSWCDDKVVILTHKGVKILNKKLELLTEVKTLKEAPSCILGTETHLFYSCPNDSCIRFLLKDLSLGEIKNIEKIRFGSNNCLSLIDDKLYIGCGKYVLLVDFEYQNINKI</sequence>
<comment type="caution">
    <text evidence="2">The sequence shown here is derived from an EMBL/GenBank/DDBJ whole genome shotgun (WGS) entry which is preliminary data.</text>
</comment>
<accession>A0A1X0QJ97</accession>
<dbReference type="Proteomes" id="UP000192501">
    <property type="component" value="Unassembled WGS sequence"/>
</dbReference>
<protein>
    <submittedName>
        <fullName evidence="2">Uncharacterized protein</fullName>
    </submittedName>
</protein>
<feature type="region of interest" description="Disordered" evidence="1">
    <location>
        <begin position="1"/>
        <end position="36"/>
    </location>
</feature>
<reference evidence="2 3" key="1">
    <citation type="journal article" date="2017" name="Environ. Microbiol.">
        <title>Decay of the glycolytic pathway and adaptation to intranuclear parasitism within Enterocytozoonidae microsporidia.</title>
        <authorList>
            <person name="Wiredu Boakye D."/>
            <person name="Jaroenlak P."/>
            <person name="Prachumwat A."/>
            <person name="Williams T.A."/>
            <person name="Bateman K.S."/>
            <person name="Itsathitphaisarn O."/>
            <person name="Sritunyalucksana K."/>
            <person name="Paszkiewicz K.H."/>
            <person name="Moore K.A."/>
            <person name="Stentiford G.D."/>
            <person name="Williams B.A."/>
        </authorList>
    </citation>
    <scope>NUCLEOTIDE SEQUENCE [LARGE SCALE GENOMIC DNA]</scope>
    <source>
        <strain evidence="3">canceri</strain>
    </source>
</reference>
<proteinExistence type="predicted"/>
<dbReference type="EMBL" id="LTAI01000112">
    <property type="protein sequence ID" value="ORD99785.1"/>
    <property type="molecule type" value="Genomic_DNA"/>
</dbReference>
<evidence type="ECO:0000313" key="3">
    <source>
        <dbReference type="Proteomes" id="UP000192501"/>
    </source>
</evidence>
<dbReference type="AlphaFoldDB" id="A0A1X0QJ97"/>
<feature type="compositionally biased region" description="Basic and acidic residues" evidence="1">
    <location>
        <begin position="1"/>
        <end position="20"/>
    </location>
</feature>
<dbReference type="VEuPathDB" id="MicrosporidiaDB:HERIO_1916"/>
<name>A0A1X0QJ97_9MICR</name>
<gene>
    <name evidence="2" type="ORF">A0H76_181</name>
</gene>